<evidence type="ECO:0000259" key="3">
    <source>
        <dbReference type="PROSITE" id="PS51168"/>
    </source>
</evidence>
<dbReference type="PANTHER" id="PTHR43018:SF1">
    <property type="entry name" value="PROTEIN AROA(G)"/>
    <property type="match status" value="1"/>
</dbReference>
<dbReference type="Pfam" id="PF00793">
    <property type="entry name" value="DAHP_synth_1"/>
    <property type="match status" value="1"/>
</dbReference>
<organism evidence="4">
    <name type="scientific">uncultured Desulfobacteraceae bacterium</name>
    <dbReference type="NCBI Taxonomy" id="218296"/>
    <lineage>
        <taxon>Bacteria</taxon>
        <taxon>Pseudomonadati</taxon>
        <taxon>Thermodesulfobacteriota</taxon>
        <taxon>Desulfobacteria</taxon>
        <taxon>Desulfobacterales</taxon>
        <taxon>Desulfobacteraceae</taxon>
        <taxon>environmental samples</taxon>
    </lineage>
</organism>
<proteinExistence type="predicted"/>
<dbReference type="AlphaFoldDB" id="A0A484HNB3"/>
<dbReference type="PROSITE" id="PS51168">
    <property type="entry name" value="CHORISMATE_MUT_2"/>
    <property type="match status" value="1"/>
</dbReference>
<dbReference type="Pfam" id="PF01817">
    <property type="entry name" value="CM_2"/>
    <property type="match status" value="1"/>
</dbReference>
<keyword evidence="2" id="KW-0808">Transferase</keyword>
<dbReference type="InterPro" id="IPR036979">
    <property type="entry name" value="CM_dom_sf"/>
</dbReference>
<dbReference type="SUPFAM" id="SSF48600">
    <property type="entry name" value="Chorismate mutase II"/>
    <property type="match status" value="1"/>
</dbReference>
<dbReference type="GO" id="GO:0016740">
    <property type="term" value="F:transferase activity"/>
    <property type="evidence" value="ECO:0007669"/>
    <property type="project" value="UniProtKB-KW"/>
</dbReference>
<dbReference type="EC" id="5.4.99.5" evidence="1"/>
<name>A0A484HNB3_9BACT</name>
<dbReference type="InterPro" id="IPR013785">
    <property type="entry name" value="Aldolase_TIM"/>
</dbReference>
<dbReference type="SMART" id="SM00830">
    <property type="entry name" value="CM_2"/>
    <property type="match status" value="1"/>
</dbReference>
<dbReference type="EMBL" id="CAACVI010000049">
    <property type="protein sequence ID" value="VEN75058.1"/>
    <property type="molecule type" value="Genomic_DNA"/>
</dbReference>
<dbReference type="InterPro" id="IPR036263">
    <property type="entry name" value="Chorismate_II_sf"/>
</dbReference>
<accession>A0A484HNB3</accession>
<dbReference type="InterPro" id="IPR002701">
    <property type="entry name" value="CM_II_prokaryot"/>
</dbReference>
<evidence type="ECO:0000313" key="4">
    <source>
        <dbReference type="EMBL" id="VEN75058.1"/>
    </source>
</evidence>
<dbReference type="PANTHER" id="PTHR43018">
    <property type="entry name" value="PHOSPHO-2-DEHYDRO-3-DEOXYHEPTONATE ALDOLASE"/>
    <property type="match status" value="1"/>
</dbReference>
<gene>
    <name evidence="4" type="ORF">EPICR_60045</name>
</gene>
<sequence>MADLTIHPLESWGFPIKGKLVIAGPCSAESEEQVMETALALAGGPVHLLRAGIWKPRTRPDSFEGVGAKGLKWLKKAGKAAGLPVVVEAACPEHVRQCLDHGIDAIWIGARTTVNPFAVQAIADSLAGVDIPVLVKNPVNPDVGLWIGALERLSRAGLLKLAAIHRGFSSFQKNEYRNRPHWEMVIELRRKIPHLPVVCDPSHICGNRTLLSEVSQTAMDLLMDGLMIECHIDPDRALSDAGQQLRPERLWALLNALEMKKESAADPEFHLQIDKMRRKIDDIDFRLMRLLGERMEISRMIGREKKKKKISILQPSRWRHIVKNRTAAGEKMNLSRAFTFDLFQKIHRESIRNQRLGKK</sequence>
<reference evidence="4" key="1">
    <citation type="submission" date="2019-01" db="EMBL/GenBank/DDBJ databases">
        <authorList>
            <consortium name="Genoscope - CEA"/>
            <person name="William W."/>
        </authorList>
    </citation>
    <scope>NUCLEOTIDE SEQUENCE</scope>
    <source>
        <strain evidence="4">CR-1</strain>
    </source>
</reference>
<dbReference type="Gene3D" id="1.20.59.10">
    <property type="entry name" value="Chorismate mutase"/>
    <property type="match status" value="1"/>
</dbReference>
<dbReference type="InterPro" id="IPR052899">
    <property type="entry name" value="Class-I_DAHP_synthase"/>
</dbReference>
<feature type="domain" description="Chorismate mutase" evidence="3">
    <location>
        <begin position="267"/>
        <end position="358"/>
    </location>
</feature>
<dbReference type="InterPro" id="IPR006218">
    <property type="entry name" value="DAHP1/KDSA"/>
</dbReference>
<dbReference type="Gene3D" id="3.20.20.70">
    <property type="entry name" value="Aldolase class I"/>
    <property type="match status" value="1"/>
</dbReference>
<protein>
    <recommendedName>
        <fullName evidence="1">chorismate mutase</fullName>
        <ecNumber evidence="1">5.4.99.5</ecNumber>
    </recommendedName>
</protein>
<dbReference type="SUPFAM" id="SSF51569">
    <property type="entry name" value="Aldolase"/>
    <property type="match status" value="1"/>
</dbReference>
<dbReference type="GO" id="GO:0046417">
    <property type="term" value="P:chorismate metabolic process"/>
    <property type="evidence" value="ECO:0007669"/>
    <property type="project" value="InterPro"/>
</dbReference>
<evidence type="ECO:0000256" key="2">
    <source>
        <dbReference type="ARBA" id="ARBA00022679"/>
    </source>
</evidence>
<evidence type="ECO:0000256" key="1">
    <source>
        <dbReference type="ARBA" id="ARBA00012404"/>
    </source>
</evidence>
<dbReference type="GO" id="GO:0004106">
    <property type="term" value="F:chorismate mutase activity"/>
    <property type="evidence" value="ECO:0007669"/>
    <property type="project" value="UniProtKB-EC"/>
</dbReference>